<evidence type="ECO:0000313" key="3">
    <source>
        <dbReference type="Proteomes" id="UP000297940"/>
    </source>
</evidence>
<organism evidence="2 3">
    <name type="scientific">Leptospira mtsangambouensis</name>
    <dbReference type="NCBI Taxonomy" id="2484912"/>
    <lineage>
        <taxon>Bacteria</taxon>
        <taxon>Pseudomonadati</taxon>
        <taxon>Spirochaetota</taxon>
        <taxon>Spirochaetia</taxon>
        <taxon>Leptospirales</taxon>
        <taxon>Leptospiraceae</taxon>
        <taxon>Leptospira</taxon>
    </lineage>
</organism>
<comment type="caution">
    <text evidence="2">The sequence shown here is derived from an EMBL/GenBank/DDBJ whole genome shotgun (WGS) entry which is preliminary data.</text>
</comment>
<feature type="domain" description="HNH nuclease" evidence="1">
    <location>
        <begin position="11"/>
        <end position="67"/>
    </location>
</feature>
<keyword evidence="2" id="KW-0255">Endonuclease</keyword>
<accession>A0ABY2NYU4</accession>
<dbReference type="SMART" id="SM00507">
    <property type="entry name" value="HNHc"/>
    <property type="match status" value="1"/>
</dbReference>
<dbReference type="CDD" id="cd00085">
    <property type="entry name" value="HNHc"/>
    <property type="match status" value="1"/>
</dbReference>
<keyword evidence="2" id="KW-0540">Nuclease</keyword>
<dbReference type="Pfam" id="PF01844">
    <property type="entry name" value="HNH"/>
    <property type="match status" value="1"/>
</dbReference>
<sequence length="383" mass="45187">MGRRRISENVKRRIYSESMGRCMNPDCSNHLFTTAGDIIEIAHIQPYSKTENNAYENLIILCPNCHTDFDKNFAHKPEEVKNWKKTREIELERLFAKHFHTFEELNQKIKPLLLENKTIFENYFLNDHKKTWDLFEGTILSNNKKIKTILSNNLDLIQYHNNSHYSNANIVHTFLIHIDEFEKTRPENEKARFVLFPEEINSLFGIEPIKDTLLPSVESLEDLITKLKKIGKYKDIKLGVDNPYLIIEEDKEIVRLFLDDTPRLRQYYSNYKSFKKVGVRLPSLNFALKILKSRGFNFSFIKDENLREIEIENIRITFIYEYCLSKLELQSLSPTKNTLVVNLHNWNGSSCISEEAYDLAKKMKVNLLTIDDYVKYINSLKND</sequence>
<proteinExistence type="predicted"/>
<dbReference type="GO" id="GO:0004519">
    <property type="term" value="F:endonuclease activity"/>
    <property type="evidence" value="ECO:0007669"/>
    <property type="project" value="UniProtKB-KW"/>
</dbReference>
<gene>
    <name evidence="2" type="ORF">EHR01_12385</name>
</gene>
<evidence type="ECO:0000259" key="1">
    <source>
        <dbReference type="SMART" id="SM00507"/>
    </source>
</evidence>
<keyword evidence="3" id="KW-1185">Reference proteome</keyword>
<dbReference type="RefSeq" id="WP_135695060.1">
    <property type="nucleotide sequence ID" value="NZ_RQHK01000015.1"/>
</dbReference>
<dbReference type="Gene3D" id="1.10.30.50">
    <property type="match status" value="1"/>
</dbReference>
<keyword evidence="2" id="KW-0378">Hydrolase</keyword>
<dbReference type="Proteomes" id="UP000297940">
    <property type="component" value="Unassembled WGS sequence"/>
</dbReference>
<name>A0ABY2NYU4_9LEPT</name>
<protein>
    <submittedName>
        <fullName evidence="2">HNH endonuclease</fullName>
    </submittedName>
</protein>
<reference evidence="3" key="1">
    <citation type="journal article" date="2019" name="PLoS Negl. Trop. Dis.">
        <title>Revisiting the worldwide diversity of Leptospira species in the environment.</title>
        <authorList>
            <person name="Vincent A.T."/>
            <person name="Schiettekatte O."/>
            <person name="Bourhy P."/>
            <person name="Veyrier F.J."/>
            <person name="Picardeau M."/>
        </authorList>
    </citation>
    <scope>NUCLEOTIDE SEQUENCE [LARGE SCALE GENOMIC DNA]</scope>
    <source>
        <strain evidence="3">201601298</strain>
    </source>
</reference>
<dbReference type="EMBL" id="RQHK01000015">
    <property type="protein sequence ID" value="TGM74293.1"/>
    <property type="molecule type" value="Genomic_DNA"/>
</dbReference>
<dbReference type="InterPro" id="IPR003615">
    <property type="entry name" value="HNH_nuc"/>
</dbReference>
<evidence type="ECO:0000313" key="2">
    <source>
        <dbReference type="EMBL" id="TGM74293.1"/>
    </source>
</evidence>
<dbReference type="InterPro" id="IPR002711">
    <property type="entry name" value="HNH"/>
</dbReference>